<evidence type="ECO:0000256" key="4">
    <source>
        <dbReference type="ARBA" id="ARBA00022692"/>
    </source>
</evidence>
<comment type="similarity">
    <text evidence="7">Belongs to the drug/metabolite transporter (DMT) superfamily. Small multidrug resistance (SMR) (TC 2.A.7.1) family.</text>
</comment>
<evidence type="ECO:0000313" key="9">
    <source>
        <dbReference type="EMBL" id="KGP92290.1"/>
    </source>
</evidence>
<evidence type="ECO:0000256" key="7">
    <source>
        <dbReference type="RuleBase" id="RU003942"/>
    </source>
</evidence>
<feature type="transmembrane region" description="Helical" evidence="8">
    <location>
        <begin position="85"/>
        <end position="103"/>
    </location>
</feature>
<dbReference type="GO" id="GO:0022857">
    <property type="term" value="F:transmembrane transporter activity"/>
    <property type="evidence" value="ECO:0007669"/>
    <property type="project" value="InterPro"/>
</dbReference>
<name>A0A0A2VF87_9BACI</name>
<dbReference type="SUPFAM" id="SSF103481">
    <property type="entry name" value="Multidrug resistance efflux transporter EmrE"/>
    <property type="match status" value="1"/>
</dbReference>
<dbReference type="Proteomes" id="UP000030153">
    <property type="component" value="Unassembled WGS sequence"/>
</dbReference>
<protein>
    <submittedName>
        <fullName evidence="9">Supressor protein SugE</fullName>
    </submittedName>
</protein>
<keyword evidence="3" id="KW-1003">Cell membrane</keyword>
<dbReference type="STRING" id="1385513.N780_01705"/>
<dbReference type="Gene3D" id="1.10.3730.20">
    <property type="match status" value="1"/>
</dbReference>
<comment type="caution">
    <text evidence="9">The sequence shown here is derived from an EMBL/GenBank/DDBJ whole genome shotgun (WGS) entry which is preliminary data.</text>
</comment>
<accession>A0A0A2VF87</accession>
<dbReference type="OrthoDB" id="21828at2"/>
<keyword evidence="4 7" id="KW-0812">Transmembrane</keyword>
<dbReference type="RefSeq" id="WP_036781482.1">
    <property type="nucleotide sequence ID" value="NZ_AVBG01000003.1"/>
</dbReference>
<feature type="transmembrane region" description="Helical" evidence="8">
    <location>
        <begin position="59"/>
        <end position="78"/>
    </location>
</feature>
<reference evidence="9 10" key="1">
    <citation type="submission" date="2013-08" db="EMBL/GenBank/DDBJ databases">
        <title>Genome of Pontibacillus chungwhensis.</title>
        <authorList>
            <person name="Wang Q."/>
            <person name="Wang G."/>
        </authorList>
    </citation>
    <scope>NUCLEOTIDE SEQUENCE [LARGE SCALE GENOMIC DNA]</scope>
    <source>
        <strain evidence="9 10">BH030062</strain>
    </source>
</reference>
<sequence>MAWIQLIFAGIAEVSGVTFLKLADGFKNKGYVFLMLVAGIINFYLLSKAIETLPIGTAYAIWTGIGSVGTVLIGMIFFRESREWIRLLFITMIVVGIVGLKVTTS</sequence>
<organism evidence="9 10">
    <name type="scientific">Pontibacillus chungwhensis BH030062</name>
    <dbReference type="NCBI Taxonomy" id="1385513"/>
    <lineage>
        <taxon>Bacteria</taxon>
        <taxon>Bacillati</taxon>
        <taxon>Bacillota</taxon>
        <taxon>Bacilli</taxon>
        <taxon>Bacillales</taxon>
        <taxon>Bacillaceae</taxon>
        <taxon>Pontibacillus</taxon>
    </lineage>
</organism>
<evidence type="ECO:0000256" key="1">
    <source>
        <dbReference type="ARBA" id="ARBA00004651"/>
    </source>
</evidence>
<dbReference type="eggNOG" id="COG2076">
    <property type="taxonomic scope" value="Bacteria"/>
</dbReference>
<dbReference type="AlphaFoldDB" id="A0A0A2VF87"/>
<keyword evidence="2" id="KW-0813">Transport</keyword>
<evidence type="ECO:0000256" key="5">
    <source>
        <dbReference type="ARBA" id="ARBA00022989"/>
    </source>
</evidence>
<keyword evidence="10" id="KW-1185">Reference proteome</keyword>
<evidence type="ECO:0000256" key="6">
    <source>
        <dbReference type="ARBA" id="ARBA00023136"/>
    </source>
</evidence>
<keyword evidence="5 8" id="KW-1133">Transmembrane helix</keyword>
<dbReference type="FunFam" id="1.10.3730.20:FF:000001">
    <property type="entry name" value="Quaternary ammonium compound resistance transporter SugE"/>
    <property type="match status" value="1"/>
</dbReference>
<evidence type="ECO:0000256" key="3">
    <source>
        <dbReference type="ARBA" id="ARBA00022475"/>
    </source>
</evidence>
<gene>
    <name evidence="9" type="ORF">N780_01705</name>
</gene>
<evidence type="ECO:0000313" key="10">
    <source>
        <dbReference type="Proteomes" id="UP000030153"/>
    </source>
</evidence>
<dbReference type="PANTHER" id="PTHR30561:SF0">
    <property type="entry name" value="GUANIDINIUM EXPORTER"/>
    <property type="match status" value="1"/>
</dbReference>
<evidence type="ECO:0000256" key="8">
    <source>
        <dbReference type="SAM" id="Phobius"/>
    </source>
</evidence>
<proteinExistence type="inferred from homology"/>
<comment type="subcellular location">
    <subcellularLocation>
        <location evidence="1 7">Cell membrane</location>
        <topology evidence="1 7">Multi-pass membrane protein</topology>
    </subcellularLocation>
</comment>
<dbReference type="InterPro" id="IPR045324">
    <property type="entry name" value="Small_multidrug_res"/>
</dbReference>
<dbReference type="PANTHER" id="PTHR30561">
    <property type="entry name" value="SMR FAMILY PROTON-DEPENDENT DRUG EFFLUX TRANSPORTER SUGE"/>
    <property type="match status" value="1"/>
</dbReference>
<dbReference type="Pfam" id="PF00893">
    <property type="entry name" value="Multi_Drug_Res"/>
    <property type="match status" value="1"/>
</dbReference>
<dbReference type="EMBL" id="AVBG01000003">
    <property type="protein sequence ID" value="KGP92290.1"/>
    <property type="molecule type" value="Genomic_DNA"/>
</dbReference>
<feature type="transmembrane region" description="Helical" evidence="8">
    <location>
        <begin position="30"/>
        <end position="47"/>
    </location>
</feature>
<feature type="transmembrane region" description="Helical" evidence="8">
    <location>
        <begin position="6"/>
        <end position="23"/>
    </location>
</feature>
<dbReference type="InterPro" id="IPR037185">
    <property type="entry name" value="EmrE-like"/>
</dbReference>
<evidence type="ECO:0000256" key="2">
    <source>
        <dbReference type="ARBA" id="ARBA00022448"/>
    </source>
</evidence>
<dbReference type="InterPro" id="IPR000390">
    <property type="entry name" value="Small_drug/metabolite_transptr"/>
</dbReference>
<keyword evidence="6 8" id="KW-0472">Membrane</keyword>
<dbReference type="GO" id="GO:0005886">
    <property type="term" value="C:plasma membrane"/>
    <property type="evidence" value="ECO:0007669"/>
    <property type="project" value="UniProtKB-SubCell"/>
</dbReference>